<dbReference type="CDD" id="cd00564">
    <property type="entry name" value="TMP_TenI"/>
    <property type="match status" value="1"/>
</dbReference>
<dbReference type="InterPro" id="IPR022998">
    <property type="entry name" value="ThiamineP_synth_TenI"/>
</dbReference>
<evidence type="ECO:0000259" key="1">
    <source>
        <dbReference type="Pfam" id="PF02581"/>
    </source>
</evidence>
<keyword evidence="3" id="KW-1185">Reference proteome</keyword>
<accession>A0ABY8BMQ7</accession>
<dbReference type="RefSeq" id="WP_275246869.1">
    <property type="nucleotide sequence ID" value="NZ_BAABDX010000001.1"/>
</dbReference>
<dbReference type="InterPro" id="IPR036206">
    <property type="entry name" value="ThiamineP_synth_sf"/>
</dbReference>
<protein>
    <submittedName>
        <fullName evidence="2">Thiamine phosphate synthase</fullName>
    </submittedName>
</protein>
<gene>
    <name evidence="2" type="ORF">AFIC_002839</name>
</gene>
<proteinExistence type="predicted"/>
<dbReference type="Gene3D" id="3.20.20.70">
    <property type="entry name" value="Aldolase class I"/>
    <property type="match status" value="1"/>
</dbReference>
<reference evidence="2 3" key="1">
    <citation type="submission" date="2022-11" db="EMBL/GenBank/DDBJ databases">
        <authorList>
            <person name="Siebert D."/>
            <person name="Busche T."/>
            <person name="Saydam E."/>
            <person name="Kalinowski J."/>
            <person name="Ruckert C."/>
            <person name="Blombach B."/>
        </authorList>
    </citation>
    <scope>NUCLEOTIDE SEQUENCE [LARGE SCALE GENOMIC DNA]</scope>
    <source>
        <strain evidence="2 3">DSM 1083</strain>
    </source>
</reference>
<dbReference type="EMBL" id="CP113162">
    <property type="protein sequence ID" value="WEF51263.1"/>
    <property type="molecule type" value="Genomic_DNA"/>
</dbReference>
<name>A0ABY8BMQ7_AFICR</name>
<organism evidence="2 3">
    <name type="scientific">Afipia carboxydohydrogena</name>
    <name type="common">Pseudomonas carboxydohydrogena</name>
    <dbReference type="NCBI Taxonomy" id="290"/>
    <lineage>
        <taxon>Bacteria</taxon>
        <taxon>Pseudomonadati</taxon>
        <taxon>Pseudomonadota</taxon>
        <taxon>Alphaproteobacteria</taxon>
        <taxon>Hyphomicrobiales</taxon>
        <taxon>Nitrobacteraceae</taxon>
        <taxon>Afipia</taxon>
    </lineage>
</organism>
<dbReference type="SUPFAM" id="SSF51391">
    <property type="entry name" value="Thiamin phosphate synthase"/>
    <property type="match status" value="1"/>
</dbReference>
<evidence type="ECO:0000313" key="2">
    <source>
        <dbReference type="EMBL" id="WEF51263.1"/>
    </source>
</evidence>
<dbReference type="Pfam" id="PF02581">
    <property type="entry name" value="TMP-TENI"/>
    <property type="match status" value="1"/>
</dbReference>
<sequence>MASSRSPAPARPAPRLYLATPALGDTAAFAASLPPLLAEFDIAALLLRLADADERTLTSRIKTLAGPVQAAGTALLVDQHANLVARAGADGAHVDGLREMEEASSLKPQRILGVGQLHTRHDAMLAGENGADYLLFGEPGSHGERPSPDAIFERLQWWAELFEPPCVGYAATLEEATLFAGSGADFIMVADFVWSDARGPKAALAEARTVIAERFKQAVGATQASHP</sequence>
<evidence type="ECO:0000313" key="3">
    <source>
        <dbReference type="Proteomes" id="UP001213907"/>
    </source>
</evidence>
<dbReference type="InterPro" id="IPR013785">
    <property type="entry name" value="Aldolase_TIM"/>
</dbReference>
<feature type="domain" description="Thiamine phosphate synthase/TenI" evidence="1">
    <location>
        <begin position="25"/>
        <end position="189"/>
    </location>
</feature>
<dbReference type="Proteomes" id="UP001213907">
    <property type="component" value="Chromosome"/>
</dbReference>